<dbReference type="Proteomes" id="UP000814003">
    <property type="component" value="Unassembled WGS sequence"/>
</dbReference>
<name>A0ABS9F928_9PSED</name>
<dbReference type="EMBL" id="WKED01000036">
    <property type="protein sequence ID" value="MCF5108850.1"/>
    <property type="molecule type" value="Genomic_DNA"/>
</dbReference>
<proteinExistence type="predicted"/>
<keyword evidence="2" id="KW-1185">Reference proteome</keyword>
<evidence type="ECO:0000313" key="1">
    <source>
        <dbReference type="EMBL" id="MCF5108850.1"/>
    </source>
</evidence>
<dbReference type="RefSeq" id="WP_200660899.1">
    <property type="nucleotide sequence ID" value="NZ_WKED01000036.1"/>
</dbReference>
<sequence>MTDSSGVTHTVQRHLADTIRIGNKIVWDRGNKLLNIGEVYVSEAPTGKKQATHWKLVVEGYGLGTVDVDQYINRI</sequence>
<reference evidence="1 2" key="1">
    <citation type="submission" date="2019-11" db="EMBL/GenBank/DDBJ databases">
        <title>Epiphytic Pseudomonas syringae from cherry orchards.</title>
        <authorList>
            <person name="Hulin M.T."/>
        </authorList>
    </citation>
    <scope>NUCLEOTIDE SEQUENCE [LARGE SCALE GENOMIC DNA]</scope>
    <source>
        <strain evidence="1 2">PA-6-5B</strain>
    </source>
</reference>
<evidence type="ECO:0000313" key="2">
    <source>
        <dbReference type="Proteomes" id="UP000814003"/>
    </source>
</evidence>
<comment type="caution">
    <text evidence="1">The sequence shown here is derived from an EMBL/GenBank/DDBJ whole genome shotgun (WGS) entry which is preliminary data.</text>
</comment>
<organism evidence="1 2">
    <name type="scientific">Pseudomonas gessardii</name>
    <dbReference type="NCBI Taxonomy" id="78544"/>
    <lineage>
        <taxon>Bacteria</taxon>
        <taxon>Pseudomonadati</taxon>
        <taxon>Pseudomonadota</taxon>
        <taxon>Gammaproteobacteria</taxon>
        <taxon>Pseudomonadales</taxon>
        <taxon>Pseudomonadaceae</taxon>
        <taxon>Pseudomonas</taxon>
    </lineage>
</organism>
<accession>A0ABS9F928</accession>
<gene>
    <name evidence="1" type="ORF">GIW56_18570</name>
</gene>
<protein>
    <submittedName>
        <fullName evidence="1">Uncharacterized protein</fullName>
    </submittedName>
</protein>